<dbReference type="Ensembl" id="ENSMMOT00000010802.1">
    <property type="protein sequence ID" value="ENSMMOP00000010619.1"/>
    <property type="gene ID" value="ENSMMOG00000008198.1"/>
</dbReference>
<reference evidence="2" key="2">
    <citation type="submission" date="2025-09" db="UniProtKB">
        <authorList>
            <consortium name="Ensembl"/>
        </authorList>
    </citation>
    <scope>IDENTIFICATION</scope>
</reference>
<dbReference type="AlphaFoldDB" id="A0A3Q3WNT3"/>
<dbReference type="InterPro" id="IPR036397">
    <property type="entry name" value="RNaseH_sf"/>
</dbReference>
<evidence type="ECO:0008006" key="4">
    <source>
        <dbReference type="Google" id="ProtNLM"/>
    </source>
</evidence>
<evidence type="ECO:0000313" key="3">
    <source>
        <dbReference type="Proteomes" id="UP000261620"/>
    </source>
</evidence>
<dbReference type="GO" id="GO:0003676">
    <property type="term" value="F:nucleic acid binding"/>
    <property type="evidence" value="ECO:0007669"/>
    <property type="project" value="InterPro"/>
</dbReference>
<accession>A0A3Q3WNT3</accession>
<keyword evidence="3" id="KW-1185">Reference proteome</keyword>
<proteinExistence type="predicted"/>
<evidence type="ECO:0000256" key="1">
    <source>
        <dbReference type="SAM" id="MobiDB-lite"/>
    </source>
</evidence>
<dbReference type="OMA" id="FAGENRY"/>
<dbReference type="Proteomes" id="UP000261620">
    <property type="component" value="Unplaced"/>
</dbReference>
<dbReference type="Gene3D" id="3.30.420.10">
    <property type="entry name" value="Ribonuclease H-like superfamily/Ribonuclease H"/>
    <property type="match status" value="1"/>
</dbReference>
<organism evidence="2 3">
    <name type="scientific">Mola mola</name>
    <name type="common">Ocean sunfish</name>
    <name type="synonym">Tetraodon mola</name>
    <dbReference type="NCBI Taxonomy" id="94237"/>
    <lineage>
        <taxon>Eukaryota</taxon>
        <taxon>Metazoa</taxon>
        <taxon>Chordata</taxon>
        <taxon>Craniata</taxon>
        <taxon>Vertebrata</taxon>
        <taxon>Euteleostomi</taxon>
        <taxon>Actinopterygii</taxon>
        <taxon>Neopterygii</taxon>
        <taxon>Teleostei</taxon>
        <taxon>Neoteleostei</taxon>
        <taxon>Acanthomorphata</taxon>
        <taxon>Eupercaria</taxon>
        <taxon>Tetraodontiformes</taxon>
        <taxon>Molidae</taxon>
        <taxon>Mola</taxon>
    </lineage>
</organism>
<feature type="region of interest" description="Disordered" evidence="1">
    <location>
        <begin position="1"/>
        <end position="20"/>
    </location>
</feature>
<sequence length="118" mass="13105">KRNEDPEDYGTKKSRCRPKNISPGGSIMIWGALSFNGTMALQVVQERLRAAGSVEMVQRASLLTEGPCLCSNDRVLQQDNTAVHDARLTKDFFQEHNVALLDHPQHPAKVSSQRASVF</sequence>
<name>A0A3Q3WNT3_MOLML</name>
<evidence type="ECO:0000313" key="2">
    <source>
        <dbReference type="Ensembl" id="ENSMMOP00000010619.1"/>
    </source>
</evidence>
<reference evidence="2" key="1">
    <citation type="submission" date="2025-08" db="UniProtKB">
        <authorList>
            <consortium name="Ensembl"/>
        </authorList>
    </citation>
    <scope>IDENTIFICATION</scope>
</reference>
<protein>
    <recommendedName>
        <fullName evidence="4">Tc1-like transposase DDE domain-containing protein</fullName>
    </recommendedName>
</protein>